<feature type="region of interest" description="Disordered" evidence="1">
    <location>
        <begin position="58"/>
        <end position="84"/>
    </location>
</feature>
<protein>
    <submittedName>
        <fullName evidence="2">Uncharacterized protein</fullName>
    </submittedName>
</protein>
<gene>
    <name evidence="2" type="ORF">Ahy_B05g075236</name>
</gene>
<feature type="compositionally biased region" description="Polar residues" evidence="1">
    <location>
        <begin position="74"/>
        <end position="84"/>
    </location>
</feature>
<evidence type="ECO:0000313" key="2">
    <source>
        <dbReference type="EMBL" id="RYR07783.1"/>
    </source>
</evidence>
<proteinExistence type="predicted"/>
<dbReference type="EMBL" id="SDMP01000015">
    <property type="protein sequence ID" value="RYR07783.1"/>
    <property type="molecule type" value="Genomic_DNA"/>
</dbReference>
<keyword evidence="3" id="KW-1185">Reference proteome</keyword>
<organism evidence="2 3">
    <name type="scientific">Arachis hypogaea</name>
    <name type="common">Peanut</name>
    <dbReference type="NCBI Taxonomy" id="3818"/>
    <lineage>
        <taxon>Eukaryota</taxon>
        <taxon>Viridiplantae</taxon>
        <taxon>Streptophyta</taxon>
        <taxon>Embryophyta</taxon>
        <taxon>Tracheophyta</taxon>
        <taxon>Spermatophyta</taxon>
        <taxon>Magnoliopsida</taxon>
        <taxon>eudicotyledons</taxon>
        <taxon>Gunneridae</taxon>
        <taxon>Pentapetalae</taxon>
        <taxon>rosids</taxon>
        <taxon>fabids</taxon>
        <taxon>Fabales</taxon>
        <taxon>Fabaceae</taxon>
        <taxon>Papilionoideae</taxon>
        <taxon>50 kb inversion clade</taxon>
        <taxon>dalbergioids sensu lato</taxon>
        <taxon>Dalbergieae</taxon>
        <taxon>Pterocarpus clade</taxon>
        <taxon>Arachis</taxon>
    </lineage>
</organism>
<accession>A0A444Z0Q7</accession>
<comment type="caution">
    <text evidence="2">The sequence shown here is derived from an EMBL/GenBank/DDBJ whole genome shotgun (WGS) entry which is preliminary data.</text>
</comment>
<dbReference type="Proteomes" id="UP000289738">
    <property type="component" value="Chromosome B05"/>
</dbReference>
<reference evidence="2 3" key="1">
    <citation type="submission" date="2019-01" db="EMBL/GenBank/DDBJ databases">
        <title>Sequencing of cultivated peanut Arachis hypogaea provides insights into genome evolution and oil improvement.</title>
        <authorList>
            <person name="Chen X."/>
        </authorList>
    </citation>
    <scope>NUCLEOTIDE SEQUENCE [LARGE SCALE GENOMIC DNA]</scope>
    <source>
        <strain evidence="3">cv. Fuhuasheng</strain>
        <tissue evidence="2">Leaves</tissue>
    </source>
</reference>
<evidence type="ECO:0000313" key="3">
    <source>
        <dbReference type="Proteomes" id="UP000289738"/>
    </source>
</evidence>
<dbReference type="AlphaFoldDB" id="A0A444Z0Q7"/>
<name>A0A444Z0Q7_ARAHY</name>
<evidence type="ECO:0000256" key="1">
    <source>
        <dbReference type="SAM" id="MobiDB-lite"/>
    </source>
</evidence>
<sequence length="84" mass="9217">MKLSNFTRKAAAVHDFYGSKCCLFLESLTFSAQSSMYLLQDSEHYREKIIVLVGVSGGEQNRNKLGGEQGGGRTANSGELQRPC</sequence>